<proteinExistence type="predicted"/>
<dbReference type="EMBL" id="VOSL01000014">
    <property type="protein sequence ID" value="TXD42641.1"/>
    <property type="molecule type" value="Genomic_DNA"/>
</dbReference>
<accession>A0A5C6XEA6</accession>
<dbReference type="RefSeq" id="WP_146972562.1">
    <property type="nucleotide sequence ID" value="NZ_VOSL01000014.1"/>
</dbReference>
<comment type="caution">
    <text evidence="2">The sequence shown here is derived from an EMBL/GenBank/DDBJ whole genome shotgun (WGS) entry which is preliminary data.</text>
</comment>
<gene>
    <name evidence="2" type="ORF">FRC96_02950</name>
</gene>
<keyword evidence="1" id="KW-0732">Signal</keyword>
<sequence length="186" mass="20032">MASSSNVAVALVVMGSVMMTTTLASAQEQFLAPSALRETTVNTRVHVPGLRLEYGLNDRIGLGAGYMYARESRFPFARMNAMVRAGVGVDVTLVVPSNWERIEGGTLYGRGRLSGMGPFGGLTLELGLGVGVERRGVVPGATLGAYYAGEHFEIGYFYQAVLQHDRPAWMPAHHVGLRLHLPVEAK</sequence>
<evidence type="ECO:0000313" key="3">
    <source>
        <dbReference type="Proteomes" id="UP000321046"/>
    </source>
</evidence>
<protein>
    <recommendedName>
        <fullName evidence="4">Acyloxyacyl hydrolase</fullName>
    </recommendedName>
</protein>
<evidence type="ECO:0008006" key="4">
    <source>
        <dbReference type="Google" id="ProtNLM"/>
    </source>
</evidence>
<evidence type="ECO:0000256" key="1">
    <source>
        <dbReference type="SAM" id="SignalP"/>
    </source>
</evidence>
<evidence type="ECO:0000313" key="2">
    <source>
        <dbReference type="EMBL" id="TXD42641.1"/>
    </source>
</evidence>
<reference evidence="2 3" key="1">
    <citation type="submission" date="2019-08" db="EMBL/GenBank/DDBJ databases">
        <title>Bradymonadales sp. TMQ2.</title>
        <authorList>
            <person name="Liang Q."/>
        </authorList>
    </citation>
    <scope>NUCLEOTIDE SEQUENCE [LARGE SCALE GENOMIC DNA]</scope>
    <source>
        <strain evidence="2 3">TMQ2</strain>
    </source>
</reference>
<feature type="signal peptide" evidence="1">
    <location>
        <begin position="1"/>
        <end position="26"/>
    </location>
</feature>
<dbReference type="AlphaFoldDB" id="A0A5C6XEA6"/>
<dbReference type="OrthoDB" id="5508931at2"/>
<feature type="chain" id="PRO_5022825238" description="Acyloxyacyl hydrolase" evidence="1">
    <location>
        <begin position="27"/>
        <end position="186"/>
    </location>
</feature>
<organism evidence="2 3">
    <name type="scientific">Lujinxingia vulgaris</name>
    <dbReference type="NCBI Taxonomy" id="2600176"/>
    <lineage>
        <taxon>Bacteria</taxon>
        <taxon>Deltaproteobacteria</taxon>
        <taxon>Bradymonadales</taxon>
        <taxon>Lujinxingiaceae</taxon>
        <taxon>Lujinxingia</taxon>
    </lineage>
</organism>
<dbReference type="Proteomes" id="UP000321046">
    <property type="component" value="Unassembled WGS sequence"/>
</dbReference>
<name>A0A5C6XEA6_9DELT</name>